<dbReference type="EMBL" id="QGTR01000001">
    <property type="protein sequence ID" value="PWW03710.1"/>
    <property type="molecule type" value="Genomic_DNA"/>
</dbReference>
<keyword evidence="2" id="KW-1185">Reference proteome</keyword>
<dbReference type="Proteomes" id="UP000246352">
    <property type="component" value="Unassembled WGS sequence"/>
</dbReference>
<evidence type="ECO:0000313" key="2">
    <source>
        <dbReference type="Proteomes" id="UP000246352"/>
    </source>
</evidence>
<proteinExistence type="predicted"/>
<reference evidence="1 2" key="1">
    <citation type="submission" date="2018-05" db="EMBL/GenBank/DDBJ databases">
        <title>Genomic Encyclopedia of Type Strains, Phase IV (KMG-IV): sequencing the most valuable type-strain genomes for metagenomic binning, comparative biology and taxonomic classification.</title>
        <authorList>
            <person name="Goeker M."/>
        </authorList>
    </citation>
    <scope>NUCLEOTIDE SEQUENCE [LARGE SCALE GENOMIC DNA]</scope>
    <source>
        <strain evidence="1 2">DSM 16791</strain>
    </source>
</reference>
<protein>
    <submittedName>
        <fullName evidence="1">Uncharacterized protein</fullName>
    </submittedName>
</protein>
<organism evidence="1 2">
    <name type="scientific">Hoeflea marina</name>
    <dbReference type="NCBI Taxonomy" id="274592"/>
    <lineage>
        <taxon>Bacteria</taxon>
        <taxon>Pseudomonadati</taxon>
        <taxon>Pseudomonadota</taxon>
        <taxon>Alphaproteobacteria</taxon>
        <taxon>Hyphomicrobiales</taxon>
        <taxon>Rhizobiaceae</taxon>
        <taxon>Hoeflea</taxon>
    </lineage>
</organism>
<comment type="caution">
    <text evidence="1">The sequence shown here is derived from an EMBL/GenBank/DDBJ whole genome shotgun (WGS) entry which is preliminary data.</text>
</comment>
<evidence type="ECO:0000313" key="1">
    <source>
        <dbReference type="EMBL" id="PWW03710.1"/>
    </source>
</evidence>
<gene>
    <name evidence="1" type="ORF">DFR52_101396</name>
</gene>
<name>A0A317PW73_9HYPH</name>
<sequence length="54" mass="6148">MCIDAKPSSASYDKFNRPFYEQIREEVDFLIAENVDASHAAYQQHLRAGREATG</sequence>
<dbReference type="AlphaFoldDB" id="A0A317PW73"/>
<accession>A0A317PW73</accession>
<dbReference type="RefSeq" id="WP_158284832.1">
    <property type="nucleotide sequence ID" value="NZ_QGTR01000001.1"/>
</dbReference>